<dbReference type="Gene3D" id="3.90.1150.10">
    <property type="entry name" value="Aspartate Aminotransferase, domain 1"/>
    <property type="match status" value="1"/>
</dbReference>
<dbReference type="PANTHER" id="PTHR43525:SF2">
    <property type="entry name" value="CYSTATHIONINE BETA-LYASE-RELATED"/>
    <property type="match status" value="1"/>
</dbReference>
<dbReference type="PANTHER" id="PTHR43525">
    <property type="entry name" value="PROTEIN MALY"/>
    <property type="match status" value="1"/>
</dbReference>
<dbReference type="Gene3D" id="3.40.640.10">
    <property type="entry name" value="Type I PLP-dependent aspartate aminotransferase-like (Major domain)"/>
    <property type="match status" value="1"/>
</dbReference>
<organism evidence="7 8">
    <name type="scientific">Arsenicicoccus piscis</name>
    <dbReference type="NCBI Taxonomy" id="673954"/>
    <lineage>
        <taxon>Bacteria</taxon>
        <taxon>Bacillati</taxon>
        <taxon>Actinomycetota</taxon>
        <taxon>Actinomycetes</taxon>
        <taxon>Micrococcales</taxon>
        <taxon>Intrasporangiaceae</taxon>
        <taxon>Arsenicicoccus</taxon>
    </lineage>
</organism>
<name>A0ABQ6HPJ8_9MICO</name>
<dbReference type="SUPFAM" id="SSF53383">
    <property type="entry name" value="PLP-dependent transferases"/>
    <property type="match status" value="1"/>
</dbReference>
<accession>A0ABQ6HPJ8</accession>
<keyword evidence="4" id="KW-0456">Lyase</keyword>
<dbReference type="EC" id="4.4.1.13" evidence="2"/>
<keyword evidence="3" id="KW-0663">Pyridoxal phosphate</keyword>
<dbReference type="InterPro" id="IPR015422">
    <property type="entry name" value="PyrdxlP-dep_Trfase_small"/>
</dbReference>
<dbReference type="CDD" id="cd00609">
    <property type="entry name" value="AAT_like"/>
    <property type="match status" value="1"/>
</dbReference>
<dbReference type="Pfam" id="PF00155">
    <property type="entry name" value="Aminotran_1_2"/>
    <property type="match status" value="1"/>
</dbReference>
<comment type="similarity">
    <text evidence="5">Belongs to the class-II pyridoxal-phosphate-dependent aminotransferase family. MalY/PatB cystathionine beta-lyase subfamily.</text>
</comment>
<dbReference type="InterPro" id="IPR015424">
    <property type="entry name" value="PyrdxlP-dep_Trfase"/>
</dbReference>
<evidence type="ECO:0000313" key="8">
    <source>
        <dbReference type="Proteomes" id="UP001157109"/>
    </source>
</evidence>
<proteinExistence type="inferred from homology"/>
<dbReference type="InterPro" id="IPR051798">
    <property type="entry name" value="Class-II_PLP-Dep_Aminotrans"/>
</dbReference>
<evidence type="ECO:0000256" key="3">
    <source>
        <dbReference type="ARBA" id="ARBA00022898"/>
    </source>
</evidence>
<reference evidence="8" key="1">
    <citation type="journal article" date="2019" name="Int. J. Syst. Evol. Microbiol.">
        <title>The Global Catalogue of Microorganisms (GCM) 10K type strain sequencing project: providing services to taxonomists for standard genome sequencing and annotation.</title>
        <authorList>
            <consortium name="The Broad Institute Genomics Platform"/>
            <consortium name="The Broad Institute Genome Sequencing Center for Infectious Disease"/>
            <person name="Wu L."/>
            <person name="Ma J."/>
        </authorList>
    </citation>
    <scope>NUCLEOTIDE SEQUENCE [LARGE SCALE GENOMIC DNA]</scope>
    <source>
        <strain evidence="8">NBRC 105830</strain>
    </source>
</reference>
<dbReference type="InterPro" id="IPR015421">
    <property type="entry name" value="PyrdxlP-dep_Trfase_major"/>
</dbReference>
<keyword evidence="8" id="KW-1185">Reference proteome</keyword>
<dbReference type="InterPro" id="IPR004839">
    <property type="entry name" value="Aminotransferase_I/II_large"/>
</dbReference>
<evidence type="ECO:0000313" key="7">
    <source>
        <dbReference type="EMBL" id="GMA20395.1"/>
    </source>
</evidence>
<gene>
    <name evidence="7" type="ORF">GCM10025862_24160</name>
</gene>
<evidence type="ECO:0000256" key="5">
    <source>
        <dbReference type="ARBA" id="ARBA00037974"/>
    </source>
</evidence>
<evidence type="ECO:0000256" key="2">
    <source>
        <dbReference type="ARBA" id="ARBA00012224"/>
    </source>
</evidence>
<comment type="caution">
    <text evidence="7">The sequence shown here is derived from an EMBL/GenBank/DDBJ whole genome shotgun (WGS) entry which is preliminary data.</text>
</comment>
<evidence type="ECO:0000256" key="4">
    <source>
        <dbReference type="ARBA" id="ARBA00023239"/>
    </source>
</evidence>
<evidence type="ECO:0000259" key="6">
    <source>
        <dbReference type="Pfam" id="PF00155"/>
    </source>
</evidence>
<dbReference type="EMBL" id="BSUJ01000001">
    <property type="protein sequence ID" value="GMA20395.1"/>
    <property type="molecule type" value="Genomic_DNA"/>
</dbReference>
<dbReference type="Proteomes" id="UP001157109">
    <property type="component" value="Unassembled WGS sequence"/>
</dbReference>
<comment type="cofactor">
    <cofactor evidence="1">
        <name>pyridoxal 5'-phosphate</name>
        <dbReference type="ChEBI" id="CHEBI:597326"/>
    </cofactor>
</comment>
<evidence type="ECO:0000256" key="1">
    <source>
        <dbReference type="ARBA" id="ARBA00001933"/>
    </source>
</evidence>
<protein>
    <recommendedName>
        <fullName evidence="2">cysteine-S-conjugate beta-lyase</fullName>
        <ecNumber evidence="2">4.4.1.13</ecNumber>
    </recommendedName>
</protein>
<feature type="domain" description="Aminotransferase class I/classII large" evidence="6">
    <location>
        <begin position="68"/>
        <end position="384"/>
    </location>
</feature>
<dbReference type="RefSeq" id="WP_241446367.1">
    <property type="nucleotide sequence ID" value="NZ_BSUJ01000001.1"/>
</dbReference>
<sequence>MSAPATVEFPSFEDLHRRVSAKWSFYDDDVLPMPVAEMDCLLAEPIARALHEAIDLGDCGYPPPALPLARAFAGFCERRWGWTVDPHQVVHTADVAAGVIETLRGLFAPGDRIVINTPVYPPFFSWPAEDGIGTVEVPMLETGDAARPYRLDLEGMERAFASGVKAYLMSSPHNPLGHTFSRDELVAVADLADRQGVLVLADEIHAPLTLPGVDFVPFLTVSDTARRVGVAYHSASKSFNLAGLKMAHLVTADKDLFARVRAALSPEIHRHVGTLGDLAGRAAFTDCDDWLDALRELLAVNHRTLQEQVAERLPQARILPATASYLAWLDLSAYDLGDEPADALLRVGRVALGKGTTFGELGRGHVRVNLGCPTDYVVDAVDRIDKTVQAVQAQRAGHDQAAG</sequence>